<sequence>MEQLYARRREDTGLALVRGERARRDGERVSPRPAREVTRLDDGDGATAMEMLVAGEPFVIHHPAFVASWRAAREIVTADGTVDIDKLEELFGQAVVRVEEVSARADDDEAVDAQGAYGERPTRSMQVSEYASWWRDRGKGALLYLKDWHLTAEFPDFNAYTPPAIFSPDWLNEWYDHKRAGSDDVTARDYRFAYIGPAGSWTSMHSDVLRSSSWSTNVCGVKRWTLVPPDATWALTSSTGRGIAPLLRTGCGESVDSAQFCALDIARAASVVVIQQPGETIYVPPGWHHSVENLTDCLSINHNWIHPSGAIDSVRLLLAETEAAAAHIEDVRLMVSASEFDALVDRNVAMNAGMGCAEFRDLLSRAEELAKHAAENAGNDGDDGFVHELHARWAREARELLLSS</sequence>
<comment type="caution">
    <text evidence="3">The sequence shown here is derived from an EMBL/GenBank/DDBJ whole genome shotgun (WGS) entry which is preliminary data.</text>
</comment>
<dbReference type="PANTHER" id="PTHR12480">
    <property type="entry name" value="ARGININE DEMETHYLASE AND LYSYL-HYDROXYLASE JMJD"/>
    <property type="match status" value="1"/>
</dbReference>
<dbReference type="OrthoDB" id="424465at2759"/>
<dbReference type="Gene3D" id="2.60.120.650">
    <property type="entry name" value="Cupin"/>
    <property type="match status" value="1"/>
</dbReference>
<evidence type="ECO:0000313" key="4">
    <source>
        <dbReference type="Proteomes" id="UP000660262"/>
    </source>
</evidence>
<dbReference type="GO" id="GO:0016706">
    <property type="term" value="F:2-oxoglutarate-dependent dioxygenase activity"/>
    <property type="evidence" value="ECO:0007669"/>
    <property type="project" value="TreeGrafter"/>
</dbReference>
<dbReference type="PANTHER" id="PTHR12480:SF6">
    <property type="entry name" value="2-OXOGLUTARATE AND IRON-DEPENDENT OXYGENASE JMJD4"/>
    <property type="match status" value="1"/>
</dbReference>
<gene>
    <name evidence="3" type="ORF">PPROV_000939900</name>
</gene>
<dbReference type="Pfam" id="PF13621">
    <property type="entry name" value="Cupin_8"/>
    <property type="match status" value="1"/>
</dbReference>
<comment type="similarity">
    <text evidence="1">Belongs to the JARID1 histone demethylase family.</text>
</comment>
<dbReference type="InterPro" id="IPR003347">
    <property type="entry name" value="JmjC_dom"/>
</dbReference>
<evidence type="ECO:0000259" key="2">
    <source>
        <dbReference type="PROSITE" id="PS51184"/>
    </source>
</evidence>
<dbReference type="PROSITE" id="PS51184">
    <property type="entry name" value="JMJC"/>
    <property type="match status" value="1"/>
</dbReference>
<evidence type="ECO:0000256" key="1">
    <source>
        <dbReference type="ARBA" id="ARBA00006801"/>
    </source>
</evidence>
<dbReference type="EMBL" id="BNJQ01000030">
    <property type="protein sequence ID" value="GHP10668.1"/>
    <property type="molecule type" value="Genomic_DNA"/>
</dbReference>
<evidence type="ECO:0000313" key="3">
    <source>
        <dbReference type="EMBL" id="GHP10668.1"/>
    </source>
</evidence>
<dbReference type="SMART" id="SM00558">
    <property type="entry name" value="JmjC"/>
    <property type="match status" value="1"/>
</dbReference>
<keyword evidence="4" id="KW-1185">Reference proteome</keyword>
<organism evidence="3 4">
    <name type="scientific">Pycnococcus provasolii</name>
    <dbReference type="NCBI Taxonomy" id="41880"/>
    <lineage>
        <taxon>Eukaryota</taxon>
        <taxon>Viridiplantae</taxon>
        <taxon>Chlorophyta</taxon>
        <taxon>Pseudoscourfieldiophyceae</taxon>
        <taxon>Pseudoscourfieldiales</taxon>
        <taxon>Pycnococcaceae</taxon>
        <taxon>Pycnococcus</taxon>
    </lineage>
</organism>
<dbReference type="GO" id="GO:0005634">
    <property type="term" value="C:nucleus"/>
    <property type="evidence" value="ECO:0007669"/>
    <property type="project" value="TreeGrafter"/>
</dbReference>
<dbReference type="SUPFAM" id="SSF51197">
    <property type="entry name" value="Clavaminate synthase-like"/>
    <property type="match status" value="1"/>
</dbReference>
<dbReference type="Proteomes" id="UP000660262">
    <property type="component" value="Unassembled WGS sequence"/>
</dbReference>
<feature type="domain" description="JmjC" evidence="2">
    <location>
        <begin position="150"/>
        <end position="321"/>
    </location>
</feature>
<dbReference type="AlphaFoldDB" id="A0A830HUP0"/>
<protein>
    <recommendedName>
        <fullName evidence="2">JmjC domain-containing protein</fullName>
    </recommendedName>
</protein>
<reference evidence="3" key="1">
    <citation type="submission" date="2020-10" db="EMBL/GenBank/DDBJ databases">
        <title>Unveiling of a novel bifunctional photoreceptor, Dualchrome1, isolated from a cosmopolitan green alga.</title>
        <authorList>
            <person name="Suzuki S."/>
            <person name="Kawachi M."/>
        </authorList>
    </citation>
    <scope>NUCLEOTIDE SEQUENCE</scope>
    <source>
        <strain evidence="3">NIES 2893</strain>
    </source>
</reference>
<name>A0A830HUP0_9CHLO</name>
<dbReference type="GO" id="GO:0043565">
    <property type="term" value="F:sequence-specific DNA binding"/>
    <property type="evidence" value="ECO:0007669"/>
    <property type="project" value="TreeGrafter"/>
</dbReference>
<accession>A0A830HUP0</accession>
<dbReference type="GO" id="GO:0045905">
    <property type="term" value="P:positive regulation of translational termination"/>
    <property type="evidence" value="ECO:0007669"/>
    <property type="project" value="TreeGrafter"/>
</dbReference>
<dbReference type="GO" id="GO:0005737">
    <property type="term" value="C:cytoplasm"/>
    <property type="evidence" value="ECO:0007669"/>
    <property type="project" value="TreeGrafter"/>
</dbReference>
<dbReference type="InterPro" id="IPR041667">
    <property type="entry name" value="Cupin_8"/>
</dbReference>
<proteinExistence type="inferred from homology"/>
<dbReference type="InterPro" id="IPR050910">
    <property type="entry name" value="JMJD6_ArgDemeth/LysHydrox"/>
</dbReference>